<dbReference type="InterPro" id="IPR011330">
    <property type="entry name" value="Glyco_hydro/deAcase_b/a-brl"/>
</dbReference>
<dbReference type="InterPro" id="IPR027291">
    <property type="entry name" value="Glyco_hydro_38_N_sf"/>
</dbReference>
<name>A0A814RIS2_9BILA</name>
<dbReference type="GO" id="GO:0005764">
    <property type="term" value="C:lysosome"/>
    <property type="evidence" value="ECO:0007669"/>
    <property type="project" value="TreeGrafter"/>
</dbReference>
<dbReference type="FunFam" id="3.20.110.10:FF:000001">
    <property type="entry name" value="Alpha-mannosidase"/>
    <property type="match status" value="1"/>
</dbReference>
<reference evidence="2" key="1">
    <citation type="submission" date="2021-02" db="EMBL/GenBank/DDBJ databases">
        <authorList>
            <person name="Nowell W R."/>
        </authorList>
    </citation>
    <scope>NUCLEOTIDE SEQUENCE</scope>
</reference>
<gene>
    <name evidence="2" type="ORF">VCS650_LOCUS21921</name>
</gene>
<dbReference type="InterPro" id="IPR050843">
    <property type="entry name" value="Glycosyl_Hydrlase_38"/>
</dbReference>
<dbReference type="SUPFAM" id="SSF88713">
    <property type="entry name" value="Glycoside hydrolase/deacetylase"/>
    <property type="match status" value="1"/>
</dbReference>
<dbReference type="Pfam" id="PF01074">
    <property type="entry name" value="Glyco_hydro_38N"/>
    <property type="match status" value="1"/>
</dbReference>
<sequence>MAKQSTMLKEFCDDECLNSIIEGSDGPIPLPNVKGSILEPTCNLGDATKLNVHLVPHSHDDVGFVKTLDEYYYGSRTDLQHAGVQYILDSIILALDENPNRRFIYVEMAFFYRWWLQQTDEIRNKVKDFVNSGRLEFISGGWCMNDEGTTHYNSIIDQHSLGLEFLNDQFGECGRPKIGWQIDPFGHSREQASLLAQMGFDGLFVGRADYQDLQKRNTTKSMEMIWKASANLGRQSWLFTGILPRRYSTPATFSFDFIAPDDPIIDDVNLPDYNVPERVQTFIQTAQNESMEYATNHIIMTFGGDFQYQNALANYKNLDKLIKYVNDQVGIFHFYFNEIQIYLNFIKANEW</sequence>
<evidence type="ECO:0000313" key="2">
    <source>
        <dbReference type="EMBL" id="CAF1134457.1"/>
    </source>
</evidence>
<dbReference type="GO" id="GO:0006013">
    <property type="term" value="P:mannose metabolic process"/>
    <property type="evidence" value="ECO:0007669"/>
    <property type="project" value="InterPro"/>
</dbReference>
<dbReference type="OrthoDB" id="2016903at2759"/>
<feature type="domain" description="Glycoside hydrolase family 38 N-terminal" evidence="1">
    <location>
        <begin position="51"/>
        <end position="348"/>
    </location>
</feature>
<dbReference type="EMBL" id="CAJNON010000241">
    <property type="protein sequence ID" value="CAF1134457.1"/>
    <property type="molecule type" value="Genomic_DNA"/>
</dbReference>
<dbReference type="Gene3D" id="3.20.110.10">
    <property type="entry name" value="Glycoside hydrolase 38, N terminal domain"/>
    <property type="match status" value="1"/>
</dbReference>
<protein>
    <recommendedName>
        <fullName evidence="1">Glycoside hydrolase family 38 N-terminal domain-containing protein</fullName>
    </recommendedName>
</protein>
<dbReference type="AlphaFoldDB" id="A0A814RIS2"/>
<evidence type="ECO:0000313" key="3">
    <source>
        <dbReference type="Proteomes" id="UP000663891"/>
    </source>
</evidence>
<dbReference type="InterPro" id="IPR000602">
    <property type="entry name" value="Glyco_hydro_38_N"/>
</dbReference>
<dbReference type="PANTHER" id="PTHR11607:SF3">
    <property type="entry name" value="LYSOSOMAL ALPHA-MANNOSIDASE"/>
    <property type="match status" value="1"/>
</dbReference>
<comment type="caution">
    <text evidence="2">The sequence shown here is derived from an EMBL/GenBank/DDBJ whole genome shotgun (WGS) entry which is preliminary data.</text>
</comment>
<accession>A0A814RIS2</accession>
<dbReference type="PANTHER" id="PTHR11607">
    <property type="entry name" value="ALPHA-MANNOSIDASE"/>
    <property type="match status" value="1"/>
</dbReference>
<dbReference type="Proteomes" id="UP000663891">
    <property type="component" value="Unassembled WGS sequence"/>
</dbReference>
<evidence type="ECO:0000259" key="1">
    <source>
        <dbReference type="Pfam" id="PF01074"/>
    </source>
</evidence>
<dbReference type="GO" id="GO:0004559">
    <property type="term" value="F:alpha-mannosidase activity"/>
    <property type="evidence" value="ECO:0007669"/>
    <property type="project" value="InterPro"/>
</dbReference>
<dbReference type="CDD" id="cd10810">
    <property type="entry name" value="GH38N_AMII_LAM_like"/>
    <property type="match status" value="1"/>
</dbReference>
<organism evidence="2 3">
    <name type="scientific">Adineta steineri</name>
    <dbReference type="NCBI Taxonomy" id="433720"/>
    <lineage>
        <taxon>Eukaryota</taxon>
        <taxon>Metazoa</taxon>
        <taxon>Spiralia</taxon>
        <taxon>Gnathifera</taxon>
        <taxon>Rotifera</taxon>
        <taxon>Eurotatoria</taxon>
        <taxon>Bdelloidea</taxon>
        <taxon>Adinetida</taxon>
        <taxon>Adinetidae</taxon>
        <taxon>Adineta</taxon>
    </lineage>
</organism>
<proteinExistence type="predicted"/>